<comment type="caution">
    <text evidence="3">The sequence shown here is derived from an EMBL/GenBank/DDBJ whole genome shotgun (WGS) entry which is preliminary data.</text>
</comment>
<keyword evidence="4" id="KW-1185">Reference proteome</keyword>
<dbReference type="AlphaFoldDB" id="A0A1R3IR11"/>
<feature type="transmembrane region" description="Helical" evidence="2">
    <location>
        <begin position="35"/>
        <end position="57"/>
    </location>
</feature>
<feature type="region of interest" description="Disordered" evidence="1">
    <location>
        <begin position="67"/>
        <end position="86"/>
    </location>
</feature>
<gene>
    <name evidence="3" type="ORF">CCACVL1_10495</name>
</gene>
<organism evidence="3 4">
    <name type="scientific">Corchorus capsularis</name>
    <name type="common">Jute</name>
    <dbReference type="NCBI Taxonomy" id="210143"/>
    <lineage>
        <taxon>Eukaryota</taxon>
        <taxon>Viridiplantae</taxon>
        <taxon>Streptophyta</taxon>
        <taxon>Embryophyta</taxon>
        <taxon>Tracheophyta</taxon>
        <taxon>Spermatophyta</taxon>
        <taxon>Magnoliopsida</taxon>
        <taxon>eudicotyledons</taxon>
        <taxon>Gunneridae</taxon>
        <taxon>Pentapetalae</taxon>
        <taxon>rosids</taxon>
        <taxon>malvids</taxon>
        <taxon>Malvales</taxon>
        <taxon>Malvaceae</taxon>
        <taxon>Grewioideae</taxon>
        <taxon>Apeibeae</taxon>
        <taxon>Corchorus</taxon>
    </lineage>
</organism>
<protein>
    <submittedName>
        <fullName evidence="3">Uncharacterized protein</fullName>
    </submittedName>
</protein>
<evidence type="ECO:0000313" key="3">
    <source>
        <dbReference type="EMBL" id="OMO85004.1"/>
    </source>
</evidence>
<dbReference type="Gramene" id="OMO85004">
    <property type="protein sequence ID" value="OMO85004"/>
    <property type="gene ID" value="CCACVL1_10495"/>
</dbReference>
<dbReference type="Proteomes" id="UP000188268">
    <property type="component" value="Unassembled WGS sequence"/>
</dbReference>
<keyword evidence="2" id="KW-1133">Transmembrane helix</keyword>
<accession>A0A1R3IR11</accession>
<proteinExistence type="predicted"/>
<evidence type="ECO:0000313" key="4">
    <source>
        <dbReference type="Proteomes" id="UP000188268"/>
    </source>
</evidence>
<feature type="compositionally biased region" description="Polar residues" evidence="1">
    <location>
        <begin position="69"/>
        <end position="79"/>
    </location>
</feature>
<evidence type="ECO:0000256" key="1">
    <source>
        <dbReference type="SAM" id="MobiDB-lite"/>
    </source>
</evidence>
<sequence>MATTSPPLLSPDDPRQDDDHILFSRDRHFALHGEIMMLIFLLLFAAFLCFLLFFLYIKRSRRNADDFQDYSSDQVSPTAKASAVPPERSSKLLMIMNQSV</sequence>
<keyword evidence="2" id="KW-0472">Membrane</keyword>
<keyword evidence="2" id="KW-0812">Transmembrane</keyword>
<dbReference type="OMA" id="SYMEAPI"/>
<evidence type="ECO:0000256" key="2">
    <source>
        <dbReference type="SAM" id="Phobius"/>
    </source>
</evidence>
<reference evidence="3 4" key="1">
    <citation type="submission" date="2013-09" db="EMBL/GenBank/DDBJ databases">
        <title>Corchorus capsularis genome sequencing.</title>
        <authorList>
            <person name="Alam M."/>
            <person name="Haque M.S."/>
            <person name="Islam M.S."/>
            <person name="Emdad E.M."/>
            <person name="Islam M.M."/>
            <person name="Ahmed B."/>
            <person name="Halim A."/>
            <person name="Hossen Q.M.M."/>
            <person name="Hossain M.Z."/>
            <person name="Ahmed R."/>
            <person name="Khan M.M."/>
            <person name="Islam R."/>
            <person name="Rashid M.M."/>
            <person name="Khan S.A."/>
            <person name="Rahman M.S."/>
            <person name="Alam M."/>
        </authorList>
    </citation>
    <scope>NUCLEOTIDE SEQUENCE [LARGE SCALE GENOMIC DNA]</scope>
    <source>
        <strain evidence="4">cv. CVL-1</strain>
        <tissue evidence="3">Whole seedling</tissue>
    </source>
</reference>
<dbReference type="OrthoDB" id="842775at2759"/>
<dbReference type="EMBL" id="AWWV01009653">
    <property type="protein sequence ID" value="OMO85004.1"/>
    <property type="molecule type" value="Genomic_DNA"/>
</dbReference>
<name>A0A1R3IR11_COCAP</name>